<dbReference type="HOGENOM" id="CLU_1255891_0_0_1"/>
<feature type="region of interest" description="Disordered" evidence="1">
    <location>
        <begin position="83"/>
        <end position="118"/>
    </location>
</feature>
<dbReference type="AlphaFoldDB" id="L2G8W5"/>
<feature type="region of interest" description="Disordered" evidence="1">
    <location>
        <begin position="1"/>
        <end position="26"/>
    </location>
</feature>
<dbReference type="Proteomes" id="UP000011096">
    <property type="component" value="Unassembled WGS sequence"/>
</dbReference>
<sequence length="220" mass="25327">MSMSDASAPSRRLGTTTGSKRKAERLPSCNHCGATLDEQEQEFGECERHTGQLALGFPSNLDLPEDIPQDDKKLRFQCCGRLSSEPGCEKGSHQKQKKKRLQDEAEHKKAPVLETGYHWERNASGERVKVWRVQKESMEAKALFEAEEKARREREYEEVFLKQPPTDYDAEGQWRRLASGKWGKVEDEEKPEPEWKRIVRLWRERKAAGRTTSGQIEATL</sequence>
<keyword evidence="4" id="KW-1185">Reference proteome</keyword>
<proteinExistence type="predicted"/>
<evidence type="ECO:0000313" key="2">
    <source>
        <dbReference type="EMBL" id="ELA34820.1"/>
    </source>
</evidence>
<gene>
    <name evidence="2" type="ORF">CGGC5_5360</name>
    <name evidence="3" type="ORF">CGGC5_v012699</name>
</gene>
<feature type="compositionally biased region" description="Basic and acidic residues" evidence="1">
    <location>
        <begin position="101"/>
        <end position="118"/>
    </location>
</feature>
<dbReference type="InParanoid" id="L2G8W5"/>
<evidence type="ECO:0000313" key="3">
    <source>
        <dbReference type="EMBL" id="KAF4479013.1"/>
    </source>
</evidence>
<organism evidence="2">
    <name type="scientific">Colletotrichum fructicola (strain Nara gc5)</name>
    <name type="common">Anthracnose fungus</name>
    <name type="synonym">Colletotrichum gloeosporioides (strain Nara gc5)</name>
    <dbReference type="NCBI Taxonomy" id="1213859"/>
    <lineage>
        <taxon>Eukaryota</taxon>
        <taxon>Fungi</taxon>
        <taxon>Dikarya</taxon>
        <taxon>Ascomycota</taxon>
        <taxon>Pezizomycotina</taxon>
        <taxon>Sordariomycetes</taxon>
        <taxon>Hypocreomycetidae</taxon>
        <taxon>Glomerellales</taxon>
        <taxon>Glomerellaceae</taxon>
        <taxon>Colletotrichum</taxon>
        <taxon>Colletotrichum gloeosporioides species complex</taxon>
    </lineage>
</organism>
<reference evidence="3 4" key="3">
    <citation type="submission" date="2020-04" db="EMBL/GenBank/DDBJ databases">
        <title>Genome sequencing and assembly of multiple isolates from the Colletotrichum gloeosporioides species complex.</title>
        <authorList>
            <person name="Gan P."/>
            <person name="Shirasu K."/>
        </authorList>
    </citation>
    <scope>NUCLEOTIDE SEQUENCE [LARGE SCALE GENOMIC DNA]</scope>
    <source>
        <strain evidence="3 4">Nara gc5</strain>
    </source>
</reference>
<evidence type="ECO:0000256" key="1">
    <source>
        <dbReference type="SAM" id="MobiDB-lite"/>
    </source>
</evidence>
<dbReference type="OrthoDB" id="4839338at2759"/>
<name>L2G8W5_COLFN</name>
<dbReference type="EMBL" id="KB020595">
    <property type="protein sequence ID" value="ELA34820.1"/>
    <property type="molecule type" value="Genomic_DNA"/>
</dbReference>
<reference evidence="2" key="1">
    <citation type="submission" date="2012-08" db="EMBL/GenBank/DDBJ databases">
        <title>Genome analysis of Colletotrichum orbiculare and Colletotrichum fructicola.</title>
        <authorList>
            <person name="Gan P.H.P."/>
            <person name="Ikeda K."/>
            <person name="Irieda H."/>
            <person name="Narusaka M."/>
            <person name="O'Connell R.J."/>
            <person name="Narusaka Y."/>
            <person name="Takano Y."/>
            <person name="Kubo Y."/>
            <person name="Shirasu K."/>
        </authorList>
    </citation>
    <scope>NUCLEOTIDE SEQUENCE</scope>
    <source>
        <strain evidence="2">Nara gc5</strain>
    </source>
</reference>
<dbReference type="EMBL" id="ANPB02000007">
    <property type="protein sequence ID" value="KAF4479013.1"/>
    <property type="molecule type" value="Genomic_DNA"/>
</dbReference>
<accession>L2G8W5</accession>
<feature type="compositionally biased region" description="Polar residues" evidence="1">
    <location>
        <begin position="1"/>
        <end position="18"/>
    </location>
</feature>
<evidence type="ECO:0000313" key="4">
    <source>
        <dbReference type="Proteomes" id="UP000011096"/>
    </source>
</evidence>
<reference evidence="3 4" key="2">
    <citation type="submission" date="2012-08" db="EMBL/GenBank/DDBJ databases">
        <authorList>
            <person name="Gan P.H.P."/>
            <person name="Ikeda K."/>
            <person name="Irieda H."/>
            <person name="Narusaka M."/>
            <person name="O'Connell R.J."/>
            <person name="Narusaka Y."/>
            <person name="Takano Y."/>
            <person name="Kubo Y."/>
            <person name="Shirasu K."/>
        </authorList>
    </citation>
    <scope>NUCLEOTIDE SEQUENCE [LARGE SCALE GENOMIC DNA]</scope>
    <source>
        <strain evidence="3 4">Nara gc5</strain>
    </source>
</reference>
<protein>
    <submittedName>
        <fullName evidence="2">Uncharacterized protein</fullName>
    </submittedName>
</protein>